<dbReference type="OrthoDB" id="135528at2759"/>
<dbReference type="AlphaFoldDB" id="A0A225W220"/>
<evidence type="ECO:0000313" key="2">
    <source>
        <dbReference type="Proteomes" id="UP000198211"/>
    </source>
</evidence>
<protein>
    <submittedName>
        <fullName evidence="1">Uncharacterized protein</fullName>
    </submittedName>
</protein>
<accession>A0A225W220</accession>
<dbReference type="EMBL" id="NBNE01002238">
    <property type="protein sequence ID" value="OWZ11057.1"/>
    <property type="molecule type" value="Genomic_DNA"/>
</dbReference>
<organism evidence="1 2">
    <name type="scientific">Phytophthora megakarya</name>
    <dbReference type="NCBI Taxonomy" id="4795"/>
    <lineage>
        <taxon>Eukaryota</taxon>
        <taxon>Sar</taxon>
        <taxon>Stramenopiles</taxon>
        <taxon>Oomycota</taxon>
        <taxon>Peronosporomycetes</taxon>
        <taxon>Peronosporales</taxon>
        <taxon>Peronosporaceae</taxon>
        <taxon>Phytophthora</taxon>
    </lineage>
</organism>
<comment type="caution">
    <text evidence="1">The sequence shown here is derived from an EMBL/GenBank/DDBJ whole genome shotgun (WGS) entry which is preliminary data.</text>
</comment>
<keyword evidence="2" id="KW-1185">Reference proteome</keyword>
<proteinExistence type="predicted"/>
<evidence type="ECO:0000313" key="1">
    <source>
        <dbReference type="EMBL" id="OWZ11057.1"/>
    </source>
</evidence>
<name>A0A225W220_9STRA</name>
<sequence>MDCTAIFHSQVRFLSRVWRGLYKNRTPYEVCVHDMQELWEMRSRLEGLTFSAHSRGAVPCTLEAKPRVTKDMKKFFVEQDDIGVPPRSILANVKKQSHVQVTEGGWPKLLQIQNSSKNI</sequence>
<dbReference type="Proteomes" id="UP000198211">
    <property type="component" value="Unassembled WGS sequence"/>
</dbReference>
<gene>
    <name evidence="1" type="ORF">PHMEG_00015976</name>
</gene>
<reference evidence="2" key="1">
    <citation type="submission" date="2017-03" db="EMBL/GenBank/DDBJ databases">
        <title>Phytopthora megakarya and P. palmivora, two closely related causual agents of cacao black pod achieved similar genome size and gene model numbers by different mechanisms.</title>
        <authorList>
            <person name="Ali S."/>
            <person name="Shao J."/>
            <person name="Larry D.J."/>
            <person name="Kronmiller B."/>
            <person name="Shen D."/>
            <person name="Strem M.D."/>
            <person name="Melnick R.L."/>
            <person name="Guiltinan M.J."/>
            <person name="Tyler B.M."/>
            <person name="Meinhardt L.W."/>
            <person name="Bailey B.A."/>
        </authorList>
    </citation>
    <scope>NUCLEOTIDE SEQUENCE [LARGE SCALE GENOMIC DNA]</scope>
    <source>
        <strain evidence="2">zdho120</strain>
    </source>
</reference>